<evidence type="ECO:0000313" key="3">
    <source>
        <dbReference type="EMBL" id="BAN21488.1"/>
    </source>
</evidence>
<accession>R4WE62</accession>
<feature type="domain" description="EGF-like" evidence="2">
    <location>
        <begin position="212"/>
        <end position="246"/>
    </location>
</feature>
<dbReference type="InterPro" id="IPR000742">
    <property type="entry name" value="EGF"/>
</dbReference>
<reference evidence="3" key="1">
    <citation type="journal article" date="2013" name="PLoS ONE">
        <title>Gene expression in gut symbiotic organ of stinkbug affected by extracellular bacterial symbiont.</title>
        <authorList>
            <person name="Futahashi R."/>
            <person name="Tanaka K."/>
            <person name="Tanahashi M."/>
            <person name="Nikoh N."/>
            <person name="Kikuchi Y."/>
            <person name="Lee B.L."/>
            <person name="Fukatsu T."/>
        </authorList>
    </citation>
    <scope>NUCLEOTIDE SEQUENCE</scope>
    <source>
        <tissue evidence="3">Midgut</tissue>
    </source>
</reference>
<dbReference type="EMBL" id="AK418276">
    <property type="protein sequence ID" value="BAN21488.1"/>
    <property type="molecule type" value="mRNA"/>
</dbReference>
<feature type="chain" id="PRO_5004372358" description="EGF-like domain-containing protein" evidence="1">
    <location>
        <begin position="21"/>
        <end position="464"/>
    </location>
</feature>
<name>R4WE62_RIPPE</name>
<protein>
    <recommendedName>
        <fullName evidence="2">EGF-like domain-containing protein</fullName>
    </recommendedName>
</protein>
<feature type="non-terminal residue" evidence="3">
    <location>
        <position position="464"/>
    </location>
</feature>
<dbReference type="PANTHER" id="PTHR39069">
    <property type="entry name" value="ECDYSONE-INDUCIBLE GENE E1, ISOFORM A"/>
    <property type="match status" value="1"/>
</dbReference>
<dbReference type="Pfam" id="PF01683">
    <property type="entry name" value="EB"/>
    <property type="match status" value="1"/>
</dbReference>
<dbReference type="SMART" id="SM00181">
    <property type="entry name" value="EGF"/>
    <property type="match status" value="4"/>
</dbReference>
<organism evidence="3">
    <name type="scientific">Riptortus pedestris</name>
    <name type="common">Bean bug</name>
    <dbReference type="NCBI Taxonomy" id="329032"/>
    <lineage>
        <taxon>Eukaryota</taxon>
        <taxon>Metazoa</taxon>
        <taxon>Ecdysozoa</taxon>
        <taxon>Arthropoda</taxon>
        <taxon>Hexapoda</taxon>
        <taxon>Insecta</taxon>
        <taxon>Pterygota</taxon>
        <taxon>Neoptera</taxon>
        <taxon>Paraneoptera</taxon>
        <taxon>Hemiptera</taxon>
        <taxon>Heteroptera</taxon>
        <taxon>Panheteroptera</taxon>
        <taxon>Pentatomomorpha</taxon>
        <taxon>Coreoidea</taxon>
        <taxon>Alydidae</taxon>
        <taxon>Riptortus</taxon>
    </lineage>
</organism>
<evidence type="ECO:0000259" key="2">
    <source>
        <dbReference type="SMART" id="SM00181"/>
    </source>
</evidence>
<feature type="domain" description="EGF-like" evidence="2">
    <location>
        <begin position="387"/>
        <end position="422"/>
    </location>
</feature>
<keyword evidence="1" id="KW-0732">Signal</keyword>
<sequence length="464" mass="51130">MLAKISVLLFCVSVPHYVTAKECEKKEDCEMEGSICSDGFCVCPPTFIADSLNTKCLPVTQGYGSSCVDNVQCSHSLSHGGICEKNVCICTKGYHYFLGQCWKSSGLGESCKRDLNCFVSNDFEASKCSGDKVCVCSPNYYQREYSSCRRESYKVGDPCGIYLDCQFENAVCSMDRTCQIKTAVIEDSYTYNYTFQDSTDSEIAFQSKVGDDCKTNNDCPENADCNESHKCSCQTGYYSDDNGHCFPELGGRCKDDSDCVGKNTQCRDGKMCVCKQGFVTSYNGRYCDKMSRDIGWSCLRDEQCGFFGPNSICVKKKCQCNDKSYFIKDKLYCWIKKSVEESCIKNEDCGGTTAVSCVDKKCTCAVGSHPSSDKSTCRTDSIAVGQSCVENIDCVFNHSECNNATKKCECLHSFFNKDGICVQGVGSACTKGGDCYAEGTLCKDGLCVCKDKFTTSQDYSKCLP</sequence>
<dbReference type="AlphaFoldDB" id="R4WE62"/>
<feature type="domain" description="EGF-like" evidence="2">
    <location>
        <begin position="252"/>
        <end position="288"/>
    </location>
</feature>
<evidence type="ECO:0000256" key="1">
    <source>
        <dbReference type="SAM" id="SignalP"/>
    </source>
</evidence>
<feature type="domain" description="EGF-like" evidence="2">
    <location>
        <begin position="22"/>
        <end position="57"/>
    </location>
</feature>
<dbReference type="InterPro" id="IPR006149">
    <property type="entry name" value="EB_dom"/>
</dbReference>
<dbReference type="PANTHER" id="PTHR39069:SF8">
    <property type="entry name" value="FI17111P1"/>
    <property type="match status" value="1"/>
</dbReference>
<feature type="signal peptide" evidence="1">
    <location>
        <begin position="1"/>
        <end position="20"/>
    </location>
</feature>
<proteinExistence type="evidence at transcript level"/>